<dbReference type="RefSeq" id="WP_413275991.1">
    <property type="nucleotide sequence ID" value="NZ_JBHFNT010000035.1"/>
</dbReference>
<accession>A0ABV4WFT9</accession>
<dbReference type="Proteomes" id="UP001576780">
    <property type="component" value="Unassembled WGS sequence"/>
</dbReference>
<dbReference type="EMBL" id="JBHFNT010000035">
    <property type="protein sequence ID" value="MFB2833538.1"/>
    <property type="molecule type" value="Genomic_DNA"/>
</dbReference>
<keyword evidence="2" id="KW-1185">Reference proteome</keyword>
<protein>
    <submittedName>
        <fullName evidence="1">Uncharacterized protein</fullName>
    </submittedName>
</protein>
<evidence type="ECO:0000313" key="1">
    <source>
        <dbReference type="EMBL" id="MFB2833538.1"/>
    </source>
</evidence>
<gene>
    <name evidence="1" type="ORF">ACE1CA_03295</name>
</gene>
<proteinExistence type="predicted"/>
<comment type="caution">
    <text evidence="1">The sequence shown here is derived from an EMBL/GenBank/DDBJ whole genome shotgun (WGS) entry which is preliminary data.</text>
</comment>
<reference evidence="1 2" key="1">
    <citation type="submission" date="2024-09" db="EMBL/GenBank/DDBJ databases">
        <title>Floridaenema gen nov. (Aerosakkonemataceae, Aerosakkonematales ord. nov., Cyanobacteria) from benthic tropical and subtropical fresh waters, with the description of four new species.</title>
        <authorList>
            <person name="Moretto J.A."/>
            <person name="Berthold D.E."/>
            <person name="Lefler F.W."/>
            <person name="Huang I.-S."/>
            <person name="Laughinghouse H. IV."/>
        </authorList>
    </citation>
    <scope>NUCLEOTIDE SEQUENCE [LARGE SCALE GENOMIC DNA]</scope>
    <source>
        <strain evidence="1 2">BLCC-F167</strain>
    </source>
</reference>
<organism evidence="1 2">
    <name type="scientific">Floridaenema evergladense BLCC-F167</name>
    <dbReference type="NCBI Taxonomy" id="3153639"/>
    <lineage>
        <taxon>Bacteria</taxon>
        <taxon>Bacillati</taxon>
        <taxon>Cyanobacteriota</taxon>
        <taxon>Cyanophyceae</taxon>
        <taxon>Oscillatoriophycideae</taxon>
        <taxon>Aerosakkonematales</taxon>
        <taxon>Aerosakkonemataceae</taxon>
        <taxon>Floridanema</taxon>
        <taxon>Floridanema evergladense</taxon>
    </lineage>
</organism>
<evidence type="ECO:0000313" key="2">
    <source>
        <dbReference type="Proteomes" id="UP001576780"/>
    </source>
</evidence>
<sequence>MLLRFSATGKSAKAQQRTYNLDAIVTTGRIPDEIPTNLQEQLLLEDASIPKQHLKTFRKYHYENSLYRQYGRLSS</sequence>
<name>A0ABV4WFT9_9CYAN</name>